<dbReference type="Pfam" id="PF14413">
    <property type="entry name" value="Thg1C"/>
    <property type="match status" value="1"/>
</dbReference>
<evidence type="ECO:0000256" key="5">
    <source>
        <dbReference type="ARBA" id="ARBA00022694"/>
    </source>
</evidence>
<dbReference type="InterPro" id="IPR025845">
    <property type="entry name" value="Thg1_C_dom"/>
</dbReference>
<keyword evidence="9" id="KW-0460">Magnesium</keyword>
<evidence type="ECO:0000259" key="11">
    <source>
        <dbReference type="Pfam" id="PF04446"/>
    </source>
</evidence>
<evidence type="ECO:0000256" key="8">
    <source>
        <dbReference type="ARBA" id="ARBA00022741"/>
    </source>
</evidence>
<evidence type="ECO:0000256" key="6">
    <source>
        <dbReference type="ARBA" id="ARBA00022695"/>
    </source>
</evidence>
<dbReference type="RefSeq" id="WP_377576699.1">
    <property type="nucleotide sequence ID" value="NZ_JBHTKA010000001.1"/>
</dbReference>
<evidence type="ECO:0000256" key="1">
    <source>
        <dbReference type="ARBA" id="ARBA00001946"/>
    </source>
</evidence>
<dbReference type="EMBL" id="JBHTKA010000001">
    <property type="protein sequence ID" value="MFD0999016.1"/>
    <property type="molecule type" value="Genomic_DNA"/>
</dbReference>
<dbReference type="GO" id="GO:0016779">
    <property type="term" value="F:nucleotidyltransferase activity"/>
    <property type="evidence" value="ECO:0007669"/>
    <property type="project" value="UniProtKB-KW"/>
</dbReference>
<dbReference type="EC" id="2.7.7.79" evidence="3"/>
<feature type="domain" description="Thg1 C-terminal" evidence="12">
    <location>
        <begin position="135"/>
        <end position="224"/>
    </location>
</feature>
<keyword evidence="5" id="KW-0819">tRNA processing</keyword>
<keyword evidence="14" id="KW-1185">Reference proteome</keyword>
<dbReference type="PANTHER" id="PTHR12729">
    <property type="entry name" value="TRNA(HIS) GUANYLYLTRANSFERASE-RELATED"/>
    <property type="match status" value="1"/>
</dbReference>
<dbReference type="InterPro" id="IPR038469">
    <property type="entry name" value="tRNAHis_GuaTrfase_Thg1_sf"/>
</dbReference>
<keyword evidence="4" id="KW-0808">Transferase</keyword>
<evidence type="ECO:0000256" key="7">
    <source>
        <dbReference type="ARBA" id="ARBA00022723"/>
    </source>
</evidence>
<dbReference type="Pfam" id="PF04446">
    <property type="entry name" value="Thg1"/>
    <property type="match status" value="1"/>
</dbReference>
<evidence type="ECO:0000256" key="2">
    <source>
        <dbReference type="ARBA" id="ARBA00010113"/>
    </source>
</evidence>
<accession>A0ABW3K1H4</accession>
<keyword evidence="7" id="KW-0479">Metal-binding</keyword>
<sequence length="259" mass="29987">MKFEMLDKKMRSFETSMDQFILPELYIVARLDGRGFTKLTKELLDFERPFDVRFRDAMVQTTKHLMNCGFKIIYGYAQSDEISLLFQPADNSFGRKTRKLISVLAGEASSCFSLALNTMAAFDCRIIPLPNEKLVIDYFRWRAEDANRNALNAYCYWKLRDQGLSSSAVTSKLSGLSIGNKNELLYQQNINYNDLPSWQKRGIGIYYTTTTKKSYDPVKQKEVETDRRVLICDTELPMDASYSSLLAEILLKEKIRNEY</sequence>
<evidence type="ECO:0000256" key="4">
    <source>
        <dbReference type="ARBA" id="ARBA00022679"/>
    </source>
</evidence>
<dbReference type="Proteomes" id="UP001597112">
    <property type="component" value="Unassembled WGS sequence"/>
</dbReference>
<dbReference type="InterPro" id="IPR024956">
    <property type="entry name" value="tRNAHis_GuaTrfase_cat"/>
</dbReference>
<organism evidence="13 14">
    <name type="scientific">Ohtaekwangia kribbensis</name>
    <dbReference type="NCBI Taxonomy" id="688913"/>
    <lineage>
        <taxon>Bacteria</taxon>
        <taxon>Pseudomonadati</taxon>
        <taxon>Bacteroidota</taxon>
        <taxon>Cytophagia</taxon>
        <taxon>Cytophagales</taxon>
        <taxon>Fulvivirgaceae</taxon>
        <taxon>Ohtaekwangia</taxon>
    </lineage>
</organism>
<evidence type="ECO:0000313" key="14">
    <source>
        <dbReference type="Proteomes" id="UP001597112"/>
    </source>
</evidence>
<evidence type="ECO:0000313" key="13">
    <source>
        <dbReference type="EMBL" id="MFD0999016.1"/>
    </source>
</evidence>
<proteinExistence type="inferred from homology"/>
<feature type="domain" description="tRNAHis guanylyltransferase catalytic" evidence="11">
    <location>
        <begin position="8"/>
        <end position="130"/>
    </location>
</feature>
<dbReference type="Gene3D" id="3.30.70.3000">
    <property type="match status" value="1"/>
</dbReference>
<comment type="similarity">
    <text evidence="2">Belongs to the tRNA(His) guanylyltransferase family.</text>
</comment>
<keyword evidence="10" id="KW-0342">GTP-binding</keyword>
<protein>
    <recommendedName>
        <fullName evidence="3">tRNA(His) guanylyltransferase</fullName>
        <ecNumber evidence="3">2.7.7.79</ecNumber>
    </recommendedName>
</protein>
<name>A0ABW3K1H4_9BACT</name>
<comment type="caution">
    <text evidence="13">The sequence shown here is derived from an EMBL/GenBank/DDBJ whole genome shotgun (WGS) entry which is preliminary data.</text>
</comment>
<evidence type="ECO:0000256" key="3">
    <source>
        <dbReference type="ARBA" id="ARBA00012511"/>
    </source>
</evidence>
<evidence type="ECO:0000259" key="12">
    <source>
        <dbReference type="Pfam" id="PF14413"/>
    </source>
</evidence>
<evidence type="ECO:0000256" key="10">
    <source>
        <dbReference type="ARBA" id="ARBA00023134"/>
    </source>
</evidence>
<reference evidence="14" key="1">
    <citation type="journal article" date="2019" name="Int. J. Syst. Evol. Microbiol.">
        <title>The Global Catalogue of Microorganisms (GCM) 10K type strain sequencing project: providing services to taxonomists for standard genome sequencing and annotation.</title>
        <authorList>
            <consortium name="The Broad Institute Genomics Platform"/>
            <consortium name="The Broad Institute Genome Sequencing Center for Infectious Disease"/>
            <person name="Wu L."/>
            <person name="Ma J."/>
        </authorList>
    </citation>
    <scope>NUCLEOTIDE SEQUENCE [LARGE SCALE GENOMIC DNA]</scope>
    <source>
        <strain evidence="14">CCUG 58938</strain>
    </source>
</reference>
<dbReference type="InterPro" id="IPR007537">
    <property type="entry name" value="tRNAHis_GuaTrfase_Thg1"/>
</dbReference>
<evidence type="ECO:0000256" key="9">
    <source>
        <dbReference type="ARBA" id="ARBA00022842"/>
    </source>
</evidence>
<comment type="cofactor">
    <cofactor evidence="1">
        <name>Mg(2+)</name>
        <dbReference type="ChEBI" id="CHEBI:18420"/>
    </cofactor>
</comment>
<keyword evidence="8" id="KW-0547">Nucleotide-binding</keyword>
<gene>
    <name evidence="13" type="ORF">ACFQ21_06845</name>
</gene>
<dbReference type="PANTHER" id="PTHR12729:SF6">
    <property type="entry name" value="TRNA(HIS) GUANYLYLTRANSFERASE-RELATED"/>
    <property type="match status" value="1"/>
</dbReference>
<keyword evidence="6 13" id="KW-0548">Nucleotidyltransferase</keyword>